<reference evidence="3 4" key="1">
    <citation type="submission" date="2019-08" db="EMBL/GenBank/DDBJ databases">
        <title>Bioinformatics analysis of the strain L3 and L5.</title>
        <authorList>
            <person name="Li X."/>
        </authorList>
    </citation>
    <scope>NUCLEOTIDE SEQUENCE [LARGE SCALE GENOMIC DNA]</scope>
    <source>
        <strain evidence="3 4">L5</strain>
    </source>
</reference>
<proteinExistence type="predicted"/>
<name>A0A7V7FWB2_9GAMM</name>
<evidence type="ECO:0000313" key="3">
    <source>
        <dbReference type="EMBL" id="KAA0009671.1"/>
    </source>
</evidence>
<dbReference type="EMBL" id="VTPY01000010">
    <property type="protein sequence ID" value="KAA0009671.1"/>
    <property type="molecule type" value="Genomic_DNA"/>
</dbReference>
<feature type="region of interest" description="Disordered" evidence="2">
    <location>
        <begin position="92"/>
        <end position="113"/>
    </location>
</feature>
<evidence type="ECO:0000313" key="4">
    <source>
        <dbReference type="Proteomes" id="UP000486760"/>
    </source>
</evidence>
<keyword evidence="1" id="KW-0175">Coiled coil</keyword>
<gene>
    <name evidence="3" type="ORF">F0A17_20405</name>
</gene>
<accession>A0A7V7FWB2</accession>
<organism evidence="3 4">
    <name type="scientific">Billgrantia pellis</name>
    <dbReference type="NCBI Taxonomy" id="2606936"/>
    <lineage>
        <taxon>Bacteria</taxon>
        <taxon>Pseudomonadati</taxon>
        <taxon>Pseudomonadota</taxon>
        <taxon>Gammaproteobacteria</taxon>
        <taxon>Oceanospirillales</taxon>
        <taxon>Halomonadaceae</taxon>
        <taxon>Billgrantia</taxon>
    </lineage>
</organism>
<dbReference type="AlphaFoldDB" id="A0A7V7FWB2"/>
<evidence type="ECO:0000256" key="2">
    <source>
        <dbReference type="SAM" id="MobiDB-lite"/>
    </source>
</evidence>
<evidence type="ECO:0000256" key="1">
    <source>
        <dbReference type="SAM" id="Coils"/>
    </source>
</evidence>
<dbReference type="Proteomes" id="UP000486760">
    <property type="component" value="Unassembled WGS sequence"/>
</dbReference>
<keyword evidence="4" id="KW-1185">Reference proteome</keyword>
<feature type="coiled-coil region" evidence="1">
    <location>
        <begin position="8"/>
        <end position="64"/>
    </location>
</feature>
<sequence>MNRRDEFIERMKAQLDEWNAEIDELAARARRAGAETQTRYREDIERLKRRRDETRQRLEALQFASEAAWESLREGLDDAWELMRKALRDAYAHAPDRNADDDEPTRRSPGGSP</sequence>
<dbReference type="RefSeq" id="WP_149330212.1">
    <property type="nucleotide sequence ID" value="NZ_VTPY01000010.1"/>
</dbReference>
<protein>
    <submittedName>
        <fullName evidence="3">Uncharacterized protein</fullName>
    </submittedName>
</protein>
<comment type="caution">
    <text evidence="3">The sequence shown here is derived from an EMBL/GenBank/DDBJ whole genome shotgun (WGS) entry which is preliminary data.</text>
</comment>